<gene>
    <name evidence="1" type="ORF">SMRZ_LOCUS22522</name>
</gene>
<organism evidence="1 2">
    <name type="scientific">Schistosoma margrebowiei</name>
    <dbReference type="NCBI Taxonomy" id="48269"/>
    <lineage>
        <taxon>Eukaryota</taxon>
        <taxon>Metazoa</taxon>
        <taxon>Spiralia</taxon>
        <taxon>Lophotrochozoa</taxon>
        <taxon>Platyhelminthes</taxon>
        <taxon>Trematoda</taxon>
        <taxon>Digenea</taxon>
        <taxon>Strigeidida</taxon>
        <taxon>Schistosomatoidea</taxon>
        <taxon>Schistosomatidae</taxon>
        <taxon>Schistosoma</taxon>
    </lineage>
</organism>
<sequence>MYSFEDLYDECRVSCKQPSQTLQRKQNPLTRSNKVCHRTVEKLQIGLSMEINEDINT</sequence>
<proteinExistence type="predicted"/>
<accession>A0A183N2J7</accession>
<name>A0A183N2J7_9TREM</name>
<dbReference type="AlphaFoldDB" id="A0A183N2J7"/>
<dbReference type="Proteomes" id="UP000277204">
    <property type="component" value="Unassembled WGS sequence"/>
</dbReference>
<keyword evidence="2" id="KW-1185">Reference proteome</keyword>
<evidence type="ECO:0000313" key="2">
    <source>
        <dbReference type="Proteomes" id="UP000277204"/>
    </source>
</evidence>
<reference evidence="1 2" key="1">
    <citation type="submission" date="2018-11" db="EMBL/GenBank/DDBJ databases">
        <authorList>
            <consortium name="Pathogen Informatics"/>
        </authorList>
    </citation>
    <scope>NUCLEOTIDE SEQUENCE [LARGE SCALE GENOMIC DNA]</scope>
    <source>
        <strain evidence="1 2">Zambia</strain>
    </source>
</reference>
<protein>
    <submittedName>
        <fullName evidence="1">Uncharacterized protein</fullName>
    </submittedName>
</protein>
<dbReference type="EMBL" id="UZAI01019210">
    <property type="protein sequence ID" value="VDP43615.1"/>
    <property type="molecule type" value="Genomic_DNA"/>
</dbReference>
<evidence type="ECO:0000313" key="1">
    <source>
        <dbReference type="EMBL" id="VDP43615.1"/>
    </source>
</evidence>